<dbReference type="KEGG" id="dosa:Os11g0135300"/>
<dbReference type="InterPro" id="IPR001790">
    <property type="entry name" value="Ribosomal_uL10"/>
</dbReference>
<accession>C7J8Y5</accession>
<dbReference type="SUPFAM" id="SSF160369">
    <property type="entry name" value="Ribosomal protein L10-like"/>
    <property type="match status" value="1"/>
</dbReference>
<reference evidence="5" key="2">
    <citation type="journal article" date="2008" name="Nucleic Acids Res.">
        <title>The rice annotation project database (RAP-DB): 2008 update.</title>
        <authorList>
            <consortium name="The rice annotation project (RAP)"/>
        </authorList>
    </citation>
    <scope>GENOME REANNOTATION</scope>
    <source>
        <strain evidence="5">cv. Nipponbare</strain>
    </source>
</reference>
<sequence length="119" mass="13394">MAIKRTKAEKKVAYDKKLCQLLDEYTKVLIAVADNVGSNQLQEIRKGLRGDSIVLMGKNTLIRRCIKVHADNTGNKDFLELMPLLVVSSPSSSFFFFSFPCTCLDSTPRFFLTCFSCCL</sequence>
<gene>
    <name evidence="4" type="ordered locus">Os11g0135300</name>
</gene>
<evidence type="ECO:0000256" key="2">
    <source>
        <dbReference type="ARBA" id="ARBA00022980"/>
    </source>
</evidence>
<dbReference type="Gene3D" id="3.30.70.1730">
    <property type="match status" value="1"/>
</dbReference>
<evidence type="ECO:0000313" key="4">
    <source>
        <dbReference type="EMBL" id="BAH95064.1"/>
    </source>
</evidence>
<dbReference type="InterPro" id="IPR050323">
    <property type="entry name" value="Ribosomal_protein_uL10"/>
</dbReference>
<keyword evidence="2" id="KW-0689">Ribosomal protein</keyword>
<evidence type="ECO:0000256" key="3">
    <source>
        <dbReference type="ARBA" id="ARBA00023274"/>
    </source>
</evidence>
<dbReference type="GO" id="GO:0005840">
    <property type="term" value="C:ribosome"/>
    <property type="evidence" value="ECO:0007669"/>
    <property type="project" value="UniProtKB-KW"/>
</dbReference>
<reference evidence="4 5" key="1">
    <citation type="journal article" date="2005" name="Nature">
        <title>The map-based sequence of the rice genome.</title>
        <authorList>
            <consortium name="International rice genome sequencing project (IRGSP)"/>
            <person name="Matsumoto T."/>
            <person name="Wu J."/>
            <person name="Kanamori H."/>
            <person name="Katayose Y."/>
            <person name="Fujisawa M."/>
            <person name="Namiki N."/>
            <person name="Mizuno H."/>
            <person name="Yamamoto K."/>
            <person name="Antonio B.A."/>
            <person name="Baba T."/>
            <person name="Sakata K."/>
            <person name="Nagamura Y."/>
            <person name="Aoki H."/>
            <person name="Arikawa K."/>
            <person name="Arita K."/>
            <person name="Bito T."/>
            <person name="Chiden Y."/>
            <person name="Fujitsuka N."/>
            <person name="Fukunaka R."/>
            <person name="Hamada M."/>
            <person name="Harada C."/>
            <person name="Hayashi A."/>
            <person name="Hijishita S."/>
            <person name="Honda M."/>
            <person name="Hosokawa S."/>
            <person name="Ichikawa Y."/>
            <person name="Idonuma A."/>
            <person name="Iijima M."/>
            <person name="Ikeda M."/>
            <person name="Ikeno M."/>
            <person name="Ito K."/>
            <person name="Ito S."/>
            <person name="Ito T."/>
            <person name="Ito Y."/>
            <person name="Ito Y."/>
            <person name="Iwabuchi A."/>
            <person name="Kamiya K."/>
            <person name="Karasawa W."/>
            <person name="Kurita K."/>
            <person name="Katagiri S."/>
            <person name="Kikuta A."/>
            <person name="Kobayashi H."/>
            <person name="Kobayashi N."/>
            <person name="Machita K."/>
            <person name="Maehara T."/>
            <person name="Masukawa M."/>
            <person name="Mizubayashi T."/>
            <person name="Mukai Y."/>
            <person name="Nagasaki H."/>
            <person name="Nagata Y."/>
            <person name="Naito S."/>
            <person name="Nakashima M."/>
            <person name="Nakama Y."/>
            <person name="Nakamichi Y."/>
            <person name="Nakamura M."/>
            <person name="Meguro A."/>
            <person name="Negishi M."/>
            <person name="Ohta I."/>
            <person name="Ohta T."/>
            <person name="Okamoto M."/>
            <person name="Ono N."/>
            <person name="Saji S."/>
            <person name="Sakaguchi M."/>
            <person name="Sakai K."/>
            <person name="Shibata M."/>
            <person name="Shimokawa T."/>
            <person name="Song J."/>
            <person name="Takazaki Y."/>
            <person name="Terasawa K."/>
            <person name="Tsugane M."/>
            <person name="Tsuji K."/>
            <person name="Ueda S."/>
            <person name="Waki K."/>
            <person name="Yamagata H."/>
            <person name="Yamamoto M."/>
            <person name="Yamamoto S."/>
            <person name="Yamane H."/>
            <person name="Yoshiki S."/>
            <person name="Yoshihara R."/>
            <person name="Yukawa K."/>
            <person name="Zhong H."/>
            <person name="Yano M."/>
            <person name="Yuan Q."/>
            <person name="Ouyang S."/>
            <person name="Liu J."/>
            <person name="Jones K.M."/>
            <person name="Gansberger K."/>
            <person name="Moffat K."/>
            <person name="Hill J."/>
            <person name="Bera J."/>
            <person name="Fadrosh D."/>
            <person name="Jin S."/>
            <person name="Johri S."/>
            <person name="Kim M."/>
            <person name="Overton L."/>
            <person name="Reardon M."/>
            <person name="Tsitrin T."/>
            <person name="Vuong H."/>
            <person name="Weaver B."/>
            <person name="Ciecko A."/>
            <person name="Tallon L."/>
            <person name="Jackson J."/>
            <person name="Pai G."/>
            <person name="Aken S.V."/>
            <person name="Utterback T."/>
            <person name="Reidmuller S."/>
            <person name="Feldblyum T."/>
            <person name="Hsiao J."/>
            <person name="Zismann V."/>
            <person name="Iobst S."/>
            <person name="de Vazeille A.R."/>
            <person name="Buell C.R."/>
            <person name="Ying K."/>
            <person name="Li Y."/>
            <person name="Lu T."/>
            <person name="Huang Y."/>
            <person name="Zhao Q."/>
            <person name="Feng Q."/>
            <person name="Zhang L."/>
            <person name="Zhu J."/>
            <person name="Weng Q."/>
            <person name="Mu J."/>
            <person name="Lu Y."/>
            <person name="Fan D."/>
            <person name="Liu Y."/>
            <person name="Guan J."/>
            <person name="Zhang Y."/>
            <person name="Yu S."/>
            <person name="Liu X."/>
            <person name="Zhang Y."/>
            <person name="Hong G."/>
            <person name="Han B."/>
            <person name="Choisne N."/>
            <person name="Demange N."/>
            <person name="Orjeda G."/>
            <person name="Samain S."/>
            <person name="Cattolico L."/>
            <person name="Pelletier E."/>
            <person name="Couloux A."/>
            <person name="Segurens B."/>
            <person name="Wincker P."/>
            <person name="D'Hont A."/>
            <person name="Scarpelli C."/>
            <person name="Weissenbach J."/>
            <person name="Salanoubat M."/>
            <person name="Quetier F."/>
            <person name="Yu Y."/>
            <person name="Kim H.R."/>
            <person name="Rambo T."/>
            <person name="Currie J."/>
            <person name="Collura K."/>
            <person name="Luo M."/>
            <person name="Yang T."/>
            <person name="Ammiraju J.S.S."/>
            <person name="Engler F."/>
            <person name="Soderlund C."/>
            <person name="Wing R.A."/>
            <person name="Palmer L.E."/>
            <person name="de la Bastide M."/>
            <person name="Spiegel L."/>
            <person name="Nascimento L."/>
            <person name="Zutavern T."/>
            <person name="O'Shaughnessy A."/>
            <person name="Dike S."/>
            <person name="Dedhia N."/>
            <person name="Preston R."/>
            <person name="Balija V."/>
            <person name="McCombie W.R."/>
            <person name="Chow T."/>
            <person name="Chen H."/>
            <person name="Chung M."/>
            <person name="Chen C."/>
            <person name="Shaw J."/>
            <person name="Wu H."/>
            <person name="Hsiao K."/>
            <person name="Chao Y."/>
            <person name="Chu M."/>
            <person name="Cheng C."/>
            <person name="Hour A."/>
            <person name="Lee P."/>
            <person name="Lin S."/>
            <person name="Lin Y."/>
            <person name="Liou J."/>
            <person name="Liu S."/>
            <person name="Hsing Y."/>
            <person name="Raghuvanshi S."/>
            <person name="Mohanty A."/>
            <person name="Bharti A.K."/>
            <person name="Gaur A."/>
            <person name="Gupta V."/>
            <person name="Kumar D."/>
            <person name="Ravi V."/>
            <person name="Vij S."/>
            <person name="Kapur A."/>
            <person name="Khurana P."/>
            <person name="Khurana P."/>
            <person name="Khurana J.P."/>
            <person name="Tyagi A.K."/>
            <person name="Gaikwad K."/>
            <person name="Singh A."/>
            <person name="Dalal V."/>
            <person name="Srivastava S."/>
            <person name="Dixit A."/>
            <person name="Pal A.K."/>
            <person name="Ghazi I.A."/>
            <person name="Yadav M."/>
            <person name="Pandit A."/>
            <person name="Bhargava A."/>
            <person name="Sureshbabu K."/>
            <person name="Batra K."/>
            <person name="Sharma T.R."/>
            <person name="Mohapatra T."/>
            <person name="Singh N.K."/>
            <person name="Messing J."/>
            <person name="Nelson A.B."/>
            <person name="Fuks G."/>
            <person name="Kavchok S."/>
            <person name="Keizer G."/>
            <person name="Linton E."/>
            <person name="Llaca V."/>
            <person name="Song R."/>
            <person name="Tanyolac B."/>
            <person name="Young S."/>
            <person name="Ho-Il K."/>
            <person name="Hahn J.H."/>
            <person name="Sangsakoo G."/>
            <person name="Vanavichit A."/>
            <person name="de Mattos Luiz.A.T."/>
            <person name="Zimmer P.D."/>
            <person name="Malone G."/>
            <person name="Dellagostin O."/>
            <person name="de Oliveira A.C."/>
            <person name="Bevan M."/>
            <person name="Bancroft I."/>
            <person name="Minx P."/>
            <person name="Cordum H."/>
            <person name="Wilson R."/>
            <person name="Cheng Z."/>
            <person name="Jin W."/>
            <person name="Jiang J."/>
            <person name="Leong S.A."/>
            <person name="Iwama H."/>
            <person name="Gojobori T."/>
            <person name="Itoh T."/>
            <person name="Niimura Y."/>
            <person name="Fujii Y."/>
            <person name="Habara T."/>
            <person name="Sakai H."/>
            <person name="Sato Y."/>
            <person name="Wilson G."/>
            <person name="Kumar K."/>
            <person name="McCouch S."/>
            <person name="Juretic N."/>
            <person name="Hoen D."/>
            <person name="Wright S."/>
            <person name="Bruskiewich R."/>
            <person name="Bureau T."/>
            <person name="Miyao A."/>
            <person name="Hirochika H."/>
            <person name="Nishikawa T."/>
            <person name="Kadowaki K."/>
            <person name="Sugiura M."/>
            <person name="Burr B."/>
            <person name="Sasaki T."/>
        </authorList>
    </citation>
    <scope>NUCLEOTIDE SEQUENCE [LARGE SCALE GENOMIC DNA]</scope>
    <source>
        <strain evidence="5">cv. Nipponbare</strain>
    </source>
</reference>
<comment type="similarity">
    <text evidence="1">Belongs to the universal ribosomal protein uL10 family.</text>
</comment>
<dbReference type="Pfam" id="PF00466">
    <property type="entry name" value="Ribosomal_L10"/>
    <property type="match status" value="1"/>
</dbReference>
<evidence type="ECO:0000256" key="1">
    <source>
        <dbReference type="ARBA" id="ARBA00008889"/>
    </source>
</evidence>
<dbReference type="PANTHER" id="PTHR45699:SF3">
    <property type="entry name" value="LARGE RIBOSOMAL SUBUNIT PROTEIN UL10"/>
    <property type="match status" value="1"/>
</dbReference>
<proteinExistence type="inferred from homology"/>
<protein>
    <submittedName>
        <fullName evidence="4">Os11g0135300 protein</fullName>
    </submittedName>
</protein>
<dbReference type="Proteomes" id="UP000000763">
    <property type="component" value="Chromosome 11"/>
</dbReference>
<keyword evidence="3" id="KW-0687">Ribonucleoprotein</keyword>
<dbReference type="PANTHER" id="PTHR45699">
    <property type="entry name" value="60S ACIDIC RIBOSOMAL PROTEIN P0"/>
    <property type="match status" value="1"/>
</dbReference>
<organism evidence="4 5">
    <name type="scientific">Oryza sativa subsp. japonica</name>
    <name type="common">Rice</name>
    <dbReference type="NCBI Taxonomy" id="39947"/>
    <lineage>
        <taxon>Eukaryota</taxon>
        <taxon>Viridiplantae</taxon>
        <taxon>Streptophyta</taxon>
        <taxon>Embryophyta</taxon>
        <taxon>Tracheophyta</taxon>
        <taxon>Spermatophyta</taxon>
        <taxon>Magnoliopsida</taxon>
        <taxon>Liliopsida</taxon>
        <taxon>Poales</taxon>
        <taxon>Poaceae</taxon>
        <taxon>BOP clade</taxon>
        <taxon>Oryzoideae</taxon>
        <taxon>Oryzeae</taxon>
        <taxon>Oryzinae</taxon>
        <taxon>Oryza</taxon>
        <taxon>Oryza sativa</taxon>
    </lineage>
</organism>
<dbReference type="InterPro" id="IPR043141">
    <property type="entry name" value="Ribosomal_uL10-like_sf"/>
</dbReference>
<evidence type="ECO:0000313" key="5">
    <source>
        <dbReference type="Proteomes" id="UP000000763"/>
    </source>
</evidence>
<dbReference type="EMBL" id="AP008217">
    <property type="protein sequence ID" value="BAH95064.1"/>
    <property type="molecule type" value="Genomic_DNA"/>
</dbReference>
<dbReference type="AlphaFoldDB" id="C7J8Y5"/>
<name>C7J8Y5_ORYSJ</name>
<dbReference type="GO" id="GO:1990904">
    <property type="term" value="C:ribonucleoprotein complex"/>
    <property type="evidence" value="ECO:0007669"/>
    <property type="project" value="UniProtKB-KW"/>
</dbReference>